<protein>
    <submittedName>
        <fullName evidence="2">Uncharacterized protein</fullName>
    </submittedName>
</protein>
<name>A0AAD4LM41_9AGAM</name>
<comment type="caution">
    <text evidence="2">The sequence shown here is derived from an EMBL/GenBank/DDBJ whole genome shotgun (WGS) entry which is preliminary data.</text>
</comment>
<keyword evidence="1" id="KW-1133">Transmembrane helix</keyword>
<keyword evidence="3" id="KW-1185">Reference proteome</keyword>
<evidence type="ECO:0000256" key="1">
    <source>
        <dbReference type="SAM" id="Phobius"/>
    </source>
</evidence>
<dbReference type="EMBL" id="JAKELL010000011">
    <property type="protein sequence ID" value="KAH8995772.1"/>
    <property type="molecule type" value="Genomic_DNA"/>
</dbReference>
<gene>
    <name evidence="2" type="ORF">EDB92DRAFT_1943263</name>
</gene>
<organism evidence="2 3">
    <name type="scientific">Lactarius akahatsu</name>
    <dbReference type="NCBI Taxonomy" id="416441"/>
    <lineage>
        <taxon>Eukaryota</taxon>
        <taxon>Fungi</taxon>
        <taxon>Dikarya</taxon>
        <taxon>Basidiomycota</taxon>
        <taxon>Agaricomycotina</taxon>
        <taxon>Agaricomycetes</taxon>
        <taxon>Russulales</taxon>
        <taxon>Russulaceae</taxon>
        <taxon>Lactarius</taxon>
    </lineage>
</organism>
<dbReference type="AlphaFoldDB" id="A0AAD4LM41"/>
<accession>A0AAD4LM41</accession>
<sequence>MACVLMREFAGSLFSIKSPAHAGLNDHLQVIYFQPFNAMRISLILSVLLSSAVAIASAVALPVMNGDDINRRDNEEKRYHSTEHYTEPPQLTRFLGK</sequence>
<feature type="transmembrane region" description="Helical" evidence="1">
    <location>
        <begin position="38"/>
        <end position="63"/>
    </location>
</feature>
<reference evidence="2" key="1">
    <citation type="submission" date="2022-01" db="EMBL/GenBank/DDBJ databases">
        <title>Comparative genomics reveals a dynamic genome evolution in the ectomycorrhizal milk-cap (Lactarius) mushrooms.</title>
        <authorList>
            <consortium name="DOE Joint Genome Institute"/>
            <person name="Lebreton A."/>
            <person name="Tang N."/>
            <person name="Kuo A."/>
            <person name="LaButti K."/>
            <person name="Drula E."/>
            <person name="Barry K."/>
            <person name="Clum A."/>
            <person name="Lipzen A."/>
            <person name="Mousain D."/>
            <person name="Ng V."/>
            <person name="Wang R."/>
            <person name="Wang X."/>
            <person name="Dai Y."/>
            <person name="Henrissat B."/>
            <person name="Grigoriev I.V."/>
            <person name="Guerin-Laguette A."/>
            <person name="Yu F."/>
            <person name="Martin F.M."/>
        </authorList>
    </citation>
    <scope>NUCLEOTIDE SEQUENCE</scope>
    <source>
        <strain evidence="2">QP</strain>
    </source>
</reference>
<evidence type="ECO:0000313" key="3">
    <source>
        <dbReference type="Proteomes" id="UP001201163"/>
    </source>
</evidence>
<dbReference type="Proteomes" id="UP001201163">
    <property type="component" value="Unassembled WGS sequence"/>
</dbReference>
<keyword evidence="1" id="KW-0812">Transmembrane</keyword>
<keyword evidence="1" id="KW-0472">Membrane</keyword>
<evidence type="ECO:0000313" key="2">
    <source>
        <dbReference type="EMBL" id="KAH8995772.1"/>
    </source>
</evidence>
<proteinExistence type="predicted"/>